<keyword evidence="1" id="KW-0133">Cell shape</keyword>
<feature type="signal peptide" evidence="3">
    <location>
        <begin position="1"/>
        <end position="23"/>
    </location>
</feature>
<reference evidence="5 6" key="1">
    <citation type="submission" date="2023-03" db="EMBL/GenBank/DDBJ databases">
        <title>Bacillus Genome Sequencing.</title>
        <authorList>
            <person name="Dunlap C."/>
        </authorList>
    </citation>
    <scope>NUCLEOTIDE SEQUENCE [LARGE SCALE GENOMIC DNA]</scope>
    <source>
        <strain evidence="5 6">NRS-1717</strain>
    </source>
</reference>
<comment type="caution">
    <text evidence="5">The sequence shown here is derived from an EMBL/GenBank/DDBJ whole genome shotgun (WGS) entry which is preliminary data.</text>
</comment>
<feature type="chain" id="PRO_5046945182" evidence="3">
    <location>
        <begin position="24"/>
        <end position="462"/>
    </location>
</feature>
<dbReference type="RefSeq" id="WP_328015909.1">
    <property type="nucleotide sequence ID" value="NZ_JARTFS010000020.1"/>
</dbReference>
<evidence type="ECO:0000313" key="6">
    <source>
        <dbReference type="Proteomes" id="UP001342826"/>
    </source>
</evidence>
<keyword evidence="6" id="KW-1185">Reference proteome</keyword>
<keyword evidence="3" id="KW-0732">Signal</keyword>
<keyword evidence="2" id="KW-0175">Coiled coil</keyword>
<dbReference type="InterPro" id="IPR005490">
    <property type="entry name" value="LD_TPept_cat_dom"/>
</dbReference>
<dbReference type="PANTHER" id="PTHR38589">
    <property type="entry name" value="BLR0621 PROTEIN"/>
    <property type="match status" value="1"/>
</dbReference>
<feature type="domain" description="L,D-TPase catalytic" evidence="4">
    <location>
        <begin position="39"/>
        <end position="219"/>
    </location>
</feature>
<sequence length="462" mass="52341">MKKLITLFAVVFLFLSVIDTASAASNSFDQAFQEEEQLIVVTVKNAKDTKAIVETYEKVNGSFTKVLGPIPAVVGKGGVAVYKKEGDGKTPAGIYGLGTAFGSVKKPAGMVYTYRQTGKEDYWIDDPSSSDYNKWVKYSGDPNKKWRSYERMLQTLYKYGVHIRYNDDPIVKGKGSAIFLHVWRNNSSPTAGCVAVSEQNARNILLWLNEKKNPKIIISEQSALEQLLNEKELSNVKEDLKKGYALSSSLNKQYSLIQSKEDLEIKKAYSEQYNELRSVMASLNKGWGNLTSKEQSSLYSQYSYINDMYTRTAAYIDAVNGIKKGLEPKQQQLIASLNKGVLDESSVQTYDEYSQLIKKSEVNIGKVYGSSIRRLLLDEYIMPAKITKESIIYEISIYLLLEKIETETDEVKRELEFKKLDRLKQRAKDIKEQGNKLHPGKYPAHAEINEALLVKEKILREK</sequence>
<protein>
    <submittedName>
        <fullName evidence="5">L,D-transpeptidase family protein</fullName>
    </submittedName>
</protein>
<organism evidence="5 6">
    <name type="scientific">Metabacillus fastidiosus</name>
    <dbReference type="NCBI Taxonomy" id="1458"/>
    <lineage>
        <taxon>Bacteria</taxon>
        <taxon>Bacillati</taxon>
        <taxon>Bacillota</taxon>
        <taxon>Bacilli</taxon>
        <taxon>Bacillales</taxon>
        <taxon>Bacillaceae</taxon>
        <taxon>Metabacillus</taxon>
    </lineage>
</organism>
<dbReference type="PANTHER" id="PTHR38589:SF1">
    <property type="entry name" value="BLR0621 PROTEIN"/>
    <property type="match status" value="1"/>
</dbReference>
<accession>A0ABU6P3K8</accession>
<dbReference type="Pfam" id="PF03734">
    <property type="entry name" value="YkuD"/>
    <property type="match status" value="1"/>
</dbReference>
<feature type="coiled-coil region" evidence="2">
    <location>
        <begin position="401"/>
        <end position="433"/>
    </location>
</feature>
<dbReference type="InterPro" id="IPR041378">
    <property type="entry name" value="S-layer_SbsC_C"/>
</dbReference>
<evidence type="ECO:0000256" key="2">
    <source>
        <dbReference type="SAM" id="Coils"/>
    </source>
</evidence>
<evidence type="ECO:0000256" key="3">
    <source>
        <dbReference type="SAM" id="SignalP"/>
    </source>
</evidence>
<dbReference type="Proteomes" id="UP001342826">
    <property type="component" value="Unassembled WGS sequence"/>
</dbReference>
<feature type="active site" description="Nucleophile" evidence="1">
    <location>
        <position position="193"/>
    </location>
</feature>
<evidence type="ECO:0000313" key="5">
    <source>
        <dbReference type="EMBL" id="MED4403926.1"/>
    </source>
</evidence>
<name>A0ABU6P3K8_9BACI</name>
<dbReference type="Gene3D" id="1.20.58.780">
    <property type="match status" value="1"/>
</dbReference>
<evidence type="ECO:0000259" key="4">
    <source>
        <dbReference type="PROSITE" id="PS52029"/>
    </source>
</evidence>
<dbReference type="Pfam" id="PF18058">
    <property type="entry name" value="SbsC_C"/>
    <property type="match status" value="1"/>
</dbReference>
<comment type="pathway">
    <text evidence="1">Cell wall biogenesis; peptidoglycan biosynthesis.</text>
</comment>
<feature type="active site" description="Proton donor/acceptor" evidence="1">
    <location>
        <position position="181"/>
    </location>
</feature>
<dbReference type="EMBL" id="JARTFS010000020">
    <property type="protein sequence ID" value="MED4403926.1"/>
    <property type="molecule type" value="Genomic_DNA"/>
</dbReference>
<keyword evidence="1" id="KW-0961">Cell wall biogenesis/degradation</keyword>
<evidence type="ECO:0000256" key="1">
    <source>
        <dbReference type="PROSITE-ProRule" id="PRU01373"/>
    </source>
</evidence>
<proteinExistence type="predicted"/>
<dbReference type="PROSITE" id="PS52029">
    <property type="entry name" value="LD_TPASE"/>
    <property type="match status" value="1"/>
</dbReference>
<gene>
    <name evidence="5" type="ORF">P9271_21740</name>
</gene>
<keyword evidence="1" id="KW-0573">Peptidoglycan synthesis</keyword>